<dbReference type="Proteomes" id="UP000183190">
    <property type="component" value="Unassembled WGS sequence"/>
</dbReference>
<dbReference type="AlphaFoldDB" id="A0A1H6IQA8"/>
<protein>
    <submittedName>
        <fullName evidence="2">Import receptor subunit Tom6</fullName>
    </submittedName>
</protein>
<name>A0A1H6IQA8_RUMFL</name>
<dbReference type="EMBL" id="FNWV01000003">
    <property type="protein sequence ID" value="SEH51960.1"/>
    <property type="molecule type" value="Genomic_DNA"/>
</dbReference>
<dbReference type="GO" id="GO:0030150">
    <property type="term" value="P:protein import into mitochondrial matrix"/>
    <property type="evidence" value="ECO:0007669"/>
    <property type="project" value="InterPro"/>
</dbReference>
<dbReference type="RefSeq" id="WP_074715354.1">
    <property type="nucleotide sequence ID" value="NZ_FNWV01000003.1"/>
</dbReference>
<keyword evidence="1" id="KW-0812">Transmembrane</keyword>
<keyword evidence="1" id="KW-0472">Membrane</keyword>
<reference evidence="2 3" key="1">
    <citation type="submission" date="2016-10" db="EMBL/GenBank/DDBJ databases">
        <authorList>
            <person name="de Groot N.N."/>
        </authorList>
    </citation>
    <scope>NUCLEOTIDE SEQUENCE [LARGE SCALE GENOMIC DNA]</scope>
    <source>
        <strain evidence="2 3">YAD2003</strain>
    </source>
</reference>
<proteinExistence type="predicted"/>
<accession>A0A1H6IQA8</accession>
<keyword evidence="1" id="KW-1133">Transmembrane helix</keyword>
<dbReference type="InterPro" id="IPR020266">
    <property type="entry name" value="Tom6"/>
</dbReference>
<evidence type="ECO:0000256" key="1">
    <source>
        <dbReference type="SAM" id="Phobius"/>
    </source>
</evidence>
<evidence type="ECO:0000313" key="2">
    <source>
        <dbReference type="EMBL" id="SEH51960.1"/>
    </source>
</evidence>
<gene>
    <name evidence="2" type="ORF">SAMN02910265_01204</name>
</gene>
<feature type="transmembrane region" description="Helical" evidence="1">
    <location>
        <begin position="38"/>
        <end position="59"/>
    </location>
</feature>
<sequence>MDDILNSIKDFLAQYWAIILFVVVLILLIKAKHKIKKTVFFAILIGAALFASGVTFFNFN</sequence>
<feature type="transmembrane region" description="Helical" evidence="1">
    <location>
        <begin position="12"/>
        <end position="31"/>
    </location>
</feature>
<organism evidence="2 3">
    <name type="scientific">Ruminococcus flavefaciens</name>
    <dbReference type="NCBI Taxonomy" id="1265"/>
    <lineage>
        <taxon>Bacteria</taxon>
        <taxon>Bacillati</taxon>
        <taxon>Bacillota</taxon>
        <taxon>Clostridia</taxon>
        <taxon>Eubacteriales</taxon>
        <taxon>Oscillospiraceae</taxon>
        <taxon>Ruminococcus</taxon>
    </lineage>
</organism>
<dbReference type="Pfam" id="PF17112">
    <property type="entry name" value="Tom6"/>
    <property type="match status" value="1"/>
</dbReference>
<keyword evidence="2" id="KW-0675">Receptor</keyword>
<evidence type="ECO:0000313" key="3">
    <source>
        <dbReference type="Proteomes" id="UP000183190"/>
    </source>
</evidence>